<dbReference type="InterPro" id="IPR015421">
    <property type="entry name" value="PyrdxlP-dep_Trfase_major"/>
</dbReference>
<evidence type="ECO:0000256" key="4">
    <source>
        <dbReference type="ARBA" id="ARBA00022679"/>
    </source>
</evidence>
<dbReference type="InterPro" id="IPR010970">
    <property type="entry name" value="Cys_dSase_SufS"/>
</dbReference>
<gene>
    <name evidence="10" type="ORF">BESB_069370</name>
</gene>
<dbReference type="InterPro" id="IPR015424">
    <property type="entry name" value="PyrdxlP-dep_Trfase"/>
</dbReference>
<feature type="region of interest" description="Disordered" evidence="8">
    <location>
        <begin position="1"/>
        <end position="20"/>
    </location>
</feature>
<comment type="catalytic activity">
    <reaction evidence="6">
        <text>(sulfur carrier)-H + L-cysteine = (sulfur carrier)-SH + L-alanine</text>
        <dbReference type="Rhea" id="RHEA:43892"/>
        <dbReference type="Rhea" id="RHEA-COMP:14737"/>
        <dbReference type="Rhea" id="RHEA-COMP:14739"/>
        <dbReference type="ChEBI" id="CHEBI:29917"/>
        <dbReference type="ChEBI" id="CHEBI:35235"/>
        <dbReference type="ChEBI" id="CHEBI:57972"/>
        <dbReference type="ChEBI" id="CHEBI:64428"/>
        <dbReference type="EC" id="2.8.1.7"/>
    </reaction>
</comment>
<proteinExistence type="inferred from homology"/>
<dbReference type="GeneID" id="40311863"/>
<dbReference type="CDD" id="cd06453">
    <property type="entry name" value="SufS_like"/>
    <property type="match status" value="1"/>
</dbReference>
<name>A0A2A9MCF5_BESBE</name>
<evidence type="ECO:0000259" key="9">
    <source>
        <dbReference type="Pfam" id="PF00266"/>
    </source>
</evidence>
<dbReference type="Pfam" id="PF00266">
    <property type="entry name" value="Aminotran_5"/>
    <property type="match status" value="2"/>
</dbReference>
<dbReference type="KEGG" id="bbes:BESB_069370"/>
<keyword evidence="5" id="KW-0663">Pyridoxal phosphate</keyword>
<dbReference type="VEuPathDB" id="ToxoDB:BESB_069370"/>
<dbReference type="Gene3D" id="3.90.1150.10">
    <property type="entry name" value="Aspartate Aminotransferase, domain 1"/>
    <property type="match status" value="2"/>
</dbReference>
<dbReference type="PANTHER" id="PTHR43586">
    <property type="entry name" value="CYSTEINE DESULFURASE"/>
    <property type="match status" value="1"/>
</dbReference>
<evidence type="ECO:0000256" key="7">
    <source>
        <dbReference type="RuleBase" id="RU004504"/>
    </source>
</evidence>
<evidence type="ECO:0000256" key="3">
    <source>
        <dbReference type="ARBA" id="ARBA00012239"/>
    </source>
</evidence>
<dbReference type="GO" id="GO:0031071">
    <property type="term" value="F:cysteine desulfurase activity"/>
    <property type="evidence" value="ECO:0007669"/>
    <property type="project" value="UniProtKB-EC"/>
</dbReference>
<dbReference type="InterPro" id="IPR000192">
    <property type="entry name" value="Aminotrans_V_dom"/>
</dbReference>
<evidence type="ECO:0000256" key="6">
    <source>
        <dbReference type="ARBA" id="ARBA00050776"/>
    </source>
</evidence>
<accession>A0A2A9MCF5</accession>
<dbReference type="InterPro" id="IPR020578">
    <property type="entry name" value="Aminotrans_V_PyrdxlP_BS"/>
</dbReference>
<keyword evidence="4" id="KW-0808">Transferase</keyword>
<sequence length="543" mass="59788">MVGRVSTHQRPARIDSRPRLQSSSAVRTLAVDWKAEFPFQSQADNRGRVCGNGTTPNELIYFDSAATSQKPRHVIDVRERASLFGPPVLRLRYQAMEHAYVHFNANVHRAAYARSAAATERMEGVRAHLARFLNAERPEEIIFTSGATEAINLVANTWGEAHISEGDEILLTVAEHHSNLVPWQLLAARKNAHLKFVELDQDYRLSFSSLASMLSARTKVVALSHTSNVLGSFNPHIELVTEFIKRYNPDIAILIDATQALAHQPVDVRAVNCDFLVGSGHKMYGPTGVGFLYGKHEILQRMPPWKGGGEMIEYVDLQQSTYAEPPARFEAGTPPFLQVMGLGAALEFIESVGWDEIASREDRLRLALHDVLSRFPDLRLFCPPPGIPCRPASLSDFSENLFPRHRLPVLPGQSGRRCTAIGGTALVPKGPVTGNAPLSSSDSRSSAVIPLISFSHPEVHAHDIAMLLDVCGGVCVRSGHHCCQPLHRHVLRVPSTCRVSLALYNSEKEIERFGDVLATAFERLGRPASQKLVSGHIETSASE</sequence>
<organism evidence="10 11">
    <name type="scientific">Besnoitia besnoiti</name>
    <name type="common">Apicomplexan protozoan</name>
    <dbReference type="NCBI Taxonomy" id="94643"/>
    <lineage>
        <taxon>Eukaryota</taxon>
        <taxon>Sar</taxon>
        <taxon>Alveolata</taxon>
        <taxon>Apicomplexa</taxon>
        <taxon>Conoidasida</taxon>
        <taxon>Coccidia</taxon>
        <taxon>Eucoccidiorida</taxon>
        <taxon>Eimeriorina</taxon>
        <taxon>Sarcocystidae</taxon>
        <taxon>Besnoitia</taxon>
    </lineage>
</organism>
<keyword evidence="11" id="KW-1185">Reference proteome</keyword>
<dbReference type="OrthoDB" id="329661at2759"/>
<dbReference type="GO" id="GO:0006534">
    <property type="term" value="P:cysteine metabolic process"/>
    <property type="evidence" value="ECO:0007669"/>
    <property type="project" value="InterPro"/>
</dbReference>
<dbReference type="EC" id="2.8.1.7" evidence="3"/>
<dbReference type="GO" id="GO:0030170">
    <property type="term" value="F:pyridoxal phosphate binding"/>
    <property type="evidence" value="ECO:0007669"/>
    <property type="project" value="InterPro"/>
</dbReference>
<comment type="cofactor">
    <cofactor evidence="1 7">
        <name>pyridoxal 5'-phosphate</name>
        <dbReference type="ChEBI" id="CHEBI:597326"/>
    </cofactor>
</comment>
<evidence type="ECO:0000256" key="1">
    <source>
        <dbReference type="ARBA" id="ARBA00001933"/>
    </source>
</evidence>
<dbReference type="Proteomes" id="UP000224006">
    <property type="component" value="Chromosome VI"/>
</dbReference>
<dbReference type="PANTHER" id="PTHR43586:SF8">
    <property type="entry name" value="CYSTEINE DESULFURASE 1, CHLOROPLASTIC"/>
    <property type="match status" value="1"/>
</dbReference>
<dbReference type="InterPro" id="IPR015422">
    <property type="entry name" value="PyrdxlP-dep_Trfase_small"/>
</dbReference>
<dbReference type="PROSITE" id="PS00595">
    <property type="entry name" value="AA_TRANSFER_CLASS_5"/>
    <property type="match status" value="1"/>
</dbReference>
<evidence type="ECO:0000256" key="2">
    <source>
        <dbReference type="ARBA" id="ARBA00010447"/>
    </source>
</evidence>
<dbReference type="Gene3D" id="3.40.640.10">
    <property type="entry name" value="Type I PLP-dependent aspartate aminotransferase-like (Major domain)"/>
    <property type="match status" value="1"/>
</dbReference>
<evidence type="ECO:0000313" key="10">
    <source>
        <dbReference type="EMBL" id="PFH34904.1"/>
    </source>
</evidence>
<dbReference type="SUPFAM" id="SSF53383">
    <property type="entry name" value="PLP-dependent transferases"/>
    <property type="match status" value="1"/>
</dbReference>
<dbReference type="STRING" id="94643.A0A2A9MCF5"/>
<comment type="similarity">
    <text evidence="2">Belongs to the class-V pyridoxal-phosphate-dependent aminotransferase family. Csd subfamily.</text>
</comment>
<comment type="caution">
    <text evidence="10">The sequence shown here is derived from an EMBL/GenBank/DDBJ whole genome shotgun (WGS) entry which is preliminary data.</text>
</comment>
<evidence type="ECO:0000256" key="5">
    <source>
        <dbReference type="ARBA" id="ARBA00022898"/>
    </source>
</evidence>
<dbReference type="EMBL" id="NWUJ01000006">
    <property type="protein sequence ID" value="PFH34904.1"/>
    <property type="molecule type" value="Genomic_DNA"/>
</dbReference>
<feature type="domain" description="Aminotransferase class V" evidence="9">
    <location>
        <begin position="451"/>
        <end position="513"/>
    </location>
</feature>
<dbReference type="RefSeq" id="XP_029218913.1">
    <property type="nucleotide sequence ID" value="XM_029365330.1"/>
</dbReference>
<feature type="domain" description="Aminotransferase class V" evidence="9">
    <location>
        <begin position="94"/>
        <end position="383"/>
    </location>
</feature>
<reference evidence="10 11" key="1">
    <citation type="submission" date="2017-09" db="EMBL/GenBank/DDBJ databases">
        <title>Genome sequencing of Besnoitia besnoiti strain Bb-Ger1.</title>
        <authorList>
            <person name="Schares G."/>
            <person name="Venepally P."/>
            <person name="Lorenzi H.A."/>
        </authorList>
    </citation>
    <scope>NUCLEOTIDE SEQUENCE [LARGE SCALE GENOMIC DNA]</scope>
    <source>
        <strain evidence="10 11">Bb-Ger1</strain>
    </source>
</reference>
<evidence type="ECO:0000313" key="11">
    <source>
        <dbReference type="Proteomes" id="UP000224006"/>
    </source>
</evidence>
<protein>
    <recommendedName>
        <fullName evidence="3">cysteine desulfurase</fullName>
        <ecNumber evidence="3">2.8.1.7</ecNumber>
    </recommendedName>
</protein>
<evidence type="ECO:0000256" key="8">
    <source>
        <dbReference type="SAM" id="MobiDB-lite"/>
    </source>
</evidence>
<dbReference type="AlphaFoldDB" id="A0A2A9MCF5"/>